<dbReference type="Pfam" id="PF04055">
    <property type="entry name" value="Radical_SAM"/>
    <property type="match status" value="1"/>
</dbReference>
<dbReference type="PANTHER" id="PTHR43273:SF3">
    <property type="entry name" value="ANAEROBIC SULFATASE-MATURATING ENZYME HOMOLOG ASLB-RELATED"/>
    <property type="match status" value="1"/>
</dbReference>
<evidence type="ECO:0000256" key="6">
    <source>
        <dbReference type="ARBA" id="ARBA00023014"/>
    </source>
</evidence>
<keyword evidence="5" id="KW-0408">Iron</keyword>
<evidence type="ECO:0000256" key="1">
    <source>
        <dbReference type="ARBA" id="ARBA00001966"/>
    </source>
</evidence>
<protein>
    <submittedName>
        <fullName evidence="9">Anaerobic sulfatase maturase</fullName>
    </submittedName>
</protein>
<dbReference type="InterPro" id="IPR023867">
    <property type="entry name" value="Sulphatase_maturase_rSAM"/>
</dbReference>
<dbReference type="RefSeq" id="WP_394608631.1">
    <property type="nucleotide sequence ID" value="NZ_JBIHSJ010000004.1"/>
</dbReference>
<comment type="cofactor">
    <cofactor evidence="1">
        <name>[4Fe-4S] cluster</name>
        <dbReference type="ChEBI" id="CHEBI:49883"/>
    </cofactor>
</comment>
<reference evidence="9 10" key="1">
    <citation type="submission" date="2024-10" db="EMBL/GenBank/DDBJ databases">
        <authorList>
            <person name="Yibar A."/>
            <person name="Saticioglu I.B."/>
            <person name="Duman M."/>
            <person name="Ajmi N."/>
            <person name="Gurler F."/>
            <person name="Ay H."/>
            <person name="Onuk E."/>
            <person name="Guler S."/>
            <person name="Romalde J.L."/>
        </authorList>
    </citation>
    <scope>NUCLEOTIDE SEQUENCE [LARGE SCALE GENOMIC DNA]</scope>
    <source>
        <strain evidence="9 10">14-MA-B</strain>
    </source>
</reference>
<dbReference type="SFLD" id="SFLDG01067">
    <property type="entry name" value="SPASM/twitch_domain_containing"/>
    <property type="match status" value="1"/>
</dbReference>
<keyword evidence="6" id="KW-0411">Iron-sulfur</keyword>
<dbReference type="InterPro" id="IPR013785">
    <property type="entry name" value="Aldolase_TIM"/>
</dbReference>
<keyword evidence="4" id="KW-0479">Metal-binding</keyword>
<comment type="caution">
    <text evidence="9">The sequence shown here is derived from an EMBL/GenBank/DDBJ whole genome shotgun (WGS) entry which is preliminary data.</text>
</comment>
<keyword evidence="2" id="KW-0004">4Fe-4S</keyword>
<dbReference type="PROSITE" id="PS51918">
    <property type="entry name" value="RADICAL_SAM"/>
    <property type="match status" value="1"/>
</dbReference>
<dbReference type="Pfam" id="PF13186">
    <property type="entry name" value="SPASM"/>
    <property type="match status" value="1"/>
</dbReference>
<dbReference type="InterPro" id="IPR023885">
    <property type="entry name" value="4Fe4S-binding_SPASM_dom"/>
</dbReference>
<comment type="similarity">
    <text evidence="7">Belongs to the radical SAM superfamily. Anaerobic sulfatase-maturating enzyme family.</text>
</comment>
<dbReference type="InterPro" id="IPR047207">
    <property type="entry name" value="SPASM_anSME"/>
</dbReference>
<dbReference type="EMBL" id="JBIHSN010000003">
    <property type="protein sequence ID" value="MFH0267086.1"/>
    <property type="molecule type" value="Genomic_DNA"/>
</dbReference>
<gene>
    <name evidence="9" type="ORF">ACGRQ9_16710</name>
</gene>
<proteinExistence type="inferred from homology"/>
<dbReference type="CDD" id="cd21120">
    <property type="entry name" value="SPASM_anSME"/>
    <property type="match status" value="1"/>
</dbReference>
<dbReference type="InterPro" id="IPR058240">
    <property type="entry name" value="rSAM_sf"/>
</dbReference>
<sequence>MFVPTISGCHVMAKPTSSICNLDCEYCFYLEKEKLYPENMTNWKMDRQTLKLYIQQYIEAQPGHDIQFAWQGGEPTLMGVEFFQQAMELCLQYAGNRNITHSFQTNGILLNDQWCVLFKKYNVLVGVSIDGPEDLHDIYRVTRSKKPTHAKVMKGINYLKKHKIEFNTLTVVHELNAQHPEQVYQFLKQIGSTFLQFIPLVERKLPKEEGQAQLLTLVHPGQRQAEITPWSVPSLHFGEFLNRIFDIWVKKDVGLIFVNMFDSTLATWCGYPSGSCVTAPTCGHAFALESNGDMYQCDHFVYPEYKLGNIHQVTINEMNQSAAVKKFGQDKSEFLSVDCQQCTYKFACHGGCPKHRFSISPLGFPHHNYLCAGYKQFFKHTEPYMKLMKSFIDKNQSPANIMAMI</sequence>
<keyword evidence="3" id="KW-0949">S-adenosyl-L-methionine</keyword>
<dbReference type="NCBIfam" id="TIGR04085">
    <property type="entry name" value="rSAM_more_4Fe4S"/>
    <property type="match status" value="1"/>
</dbReference>
<dbReference type="InterPro" id="IPR034491">
    <property type="entry name" value="Anaerob_Ser_sulfatase-maturase"/>
</dbReference>
<dbReference type="SFLD" id="SFLDG01072">
    <property type="entry name" value="dehydrogenase_like"/>
    <property type="match status" value="1"/>
</dbReference>
<dbReference type="PANTHER" id="PTHR43273">
    <property type="entry name" value="ANAEROBIC SULFATASE-MATURATING ENZYME HOMOLOG ASLB-RELATED"/>
    <property type="match status" value="1"/>
</dbReference>
<evidence type="ECO:0000256" key="5">
    <source>
        <dbReference type="ARBA" id="ARBA00023004"/>
    </source>
</evidence>
<evidence type="ECO:0000259" key="8">
    <source>
        <dbReference type="PROSITE" id="PS51918"/>
    </source>
</evidence>
<evidence type="ECO:0000256" key="3">
    <source>
        <dbReference type="ARBA" id="ARBA00022691"/>
    </source>
</evidence>
<evidence type="ECO:0000256" key="7">
    <source>
        <dbReference type="ARBA" id="ARBA00023601"/>
    </source>
</evidence>
<dbReference type="SFLD" id="SFLDF00285">
    <property type="entry name" value="anaerobic_Ser-type_sulfatase-m"/>
    <property type="match status" value="1"/>
</dbReference>
<evidence type="ECO:0000313" key="9">
    <source>
        <dbReference type="EMBL" id="MFH0267086.1"/>
    </source>
</evidence>
<dbReference type="Proteomes" id="UP001607151">
    <property type="component" value="Unassembled WGS sequence"/>
</dbReference>
<dbReference type="SFLD" id="SFLDG01386">
    <property type="entry name" value="main_SPASM_domain-containing"/>
    <property type="match status" value="1"/>
</dbReference>
<evidence type="ECO:0000313" key="10">
    <source>
        <dbReference type="Proteomes" id="UP001607151"/>
    </source>
</evidence>
<dbReference type="Gene3D" id="3.20.20.70">
    <property type="entry name" value="Aldolase class I"/>
    <property type="match status" value="1"/>
</dbReference>
<dbReference type="SFLD" id="SFLDS00029">
    <property type="entry name" value="Radical_SAM"/>
    <property type="match status" value="1"/>
</dbReference>
<dbReference type="SFLD" id="SFLDG01384">
    <property type="entry name" value="thioether_bond_formation_requi"/>
    <property type="match status" value="1"/>
</dbReference>
<accession>A0ABW7IZJ5</accession>
<evidence type="ECO:0000256" key="4">
    <source>
        <dbReference type="ARBA" id="ARBA00022723"/>
    </source>
</evidence>
<dbReference type="SUPFAM" id="SSF102114">
    <property type="entry name" value="Radical SAM enzymes"/>
    <property type="match status" value="1"/>
</dbReference>
<feature type="domain" description="Radical SAM core" evidence="8">
    <location>
        <begin position="6"/>
        <end position="250"/>
    </location>
</feature>
<keyword evidence="10" id="KW-1185">Reference proteome</keyword>
<dbReference type="CDD" id="cd01335">
    <property type="entry name" value="Radical_SAM"/>
    <property type="match status" value="1"/>
</dbReference>
<evidence type="ECO:0000256" key="2">
    <source>
        <dbReference type="ARBA" id="ARBA00022485"/>
    </source>
</evidence>
<organism evidence="9 10">
    <name type="scientific">Vibrio rumoiensis</name>
    <dbReference type="NCBI Taxonomy" id="76258"/>
    <lineage>
        <taxon>Bacteria</taxon>
        <taxon>Pseudomonadati</taxon>
        <taxon>Pseudomonadota</taxon>
        <taxon>Gammaproteobacteria</taxon>
        <taxon>Vibrionales</taxon>
        <taxon>Vibrionaceae</taxon>
        <taxon>Vibrio</taxon>
    </lineage>
</organism>
<name>A0ABW7IZJ5_9VIBR</name>
<dbReference type="InterPro" id="IPR007197">
    <property type="entry name" value="rSAM"/>
</dbReference>
<dbReference type="NCBIfam" id="TIGR03942">
    <property type="entry name" value="sulfatase_rSAM"/>
    <property type="match status" value="1"/>
</dbReference>